<dbReference type="HOGENOM" id="CLU_053308_0_0_3"/>
<dbReference type="KEGG" id="gvi:gll2738"/>
<reference evidence="1 2" key="1">
    <citation type="journal article" date="2003" name="DNA Res.">
        <title>Complete genome structure of Gloeobacter violaceus PCC 7421, a cyanobacterium that lacks thylakoids.</title>
        <authorList>
            <person name="Nakamura Y."/>
            <person name="Kaneko T."/>
            <person name="Sato S."/>
            <person name="Mimuro M."/>
            <person name="Miyashita H."/>
            <person name="Tsuchiya T."/>
            <person name="Sasamoto S."/>
            <person name="Watanabe A."/>
            <person name="Kawashima K."/>
            <person name="Kishida Y."/>
            <person name="Kiyokawa C."/>
            <person name="Kohara M."/>
            <person name="Matsumoto M."/>
            <person name="Matsuno A."/>
            <person name="Nakazaki N."/>
            <person name="Shimpo S."/>
            <person name="Takeuchi C."/>
            <person name="Yamada M."/>
            <person name="Tabata S."/>
        </authorList>
    </citation>
    <scope>NUCLEOTIDE SEQUENCE [LARGE SCALE GENOMIC DNA]</scope>
    <source>
        <strain evidence="2">ATCC 29082 / PCC 7421</strain>
    </source>
</reference>
<evidence type="ECO:0000313" key="1">
    <source>
        <dbReference type="EMBL" id="BAC90679.1"/>
    </source>
</evidence>
<organism evidence="1 2">
    <name type="scientific">Gloeobacter violaceus (strain ATCC 29082 / PCC 7421)</name>
    <dbReference type="NCBI Taxonomy" id="251221"/>
    <lineage>
        <taxon>Bacteria</taxon>
        <taxon>Bacillati</taxon>
        <taxon>Cyanobacteriota</taxon>
        <taxon>Cyanophyceae</taxon>
        <taxon>Gloeobacterales</taxon>
        <taxon>Gloeobacteraceae</taxon>
        <taxon>Gloeobacter</taxon>
    </lineage>
</organism>
<dbReference type="InParanoid" id="Q7NGZ9"/>
<proteinExistence type="predicted"/>
<sequence length="381" mass="41960">MKADILDTKVLQSVQPHQVVAYLGKKHWHEQRHFGERATIWVLGNGSPEQAFEVLVPTDPEARDFSDRIHDVLQTLAIAENRSQEEILFDLVTVSVDVVRFRANHPFAAEDGSLPLEDGINLHKHARNALAYAACSAVESKAFHDRKPQQASQYIRRLRLAQPQEGSYILNIISPLSSAPRELSASTAHASVHEAFERRVTEKLMSALAAVEGAAKQVRTAQDAEIFWKVVRAGVSANLCDAILGLNESAGNQGVEVSLNWSASLPRPDAPQKVHLSPSLMPAIEAAANLLRKGIYEDFEVRGRVVKLQLPENETIGTVTVACIVDDRRKNVKISLSLKEYELAIRAHGSDAEVICRGNLLKEGSSYVLQNPRGFALVPGR</sequence>
<evidence type="ECO:0000313" key="2">
    <source>
        <dbReference type="Proteomes" id="UP000000557"/>
    </source>
</evidence>
<dbReference type="RefSeq" id="WP_011142732.1">
    <property type="nucleotide sequence ID" value="NC_005125.1"/>
</dbReference>
<dbReference type="AlphaFoldDB" id="Q7NGZ9"/>
<dbReference type="Proteomes" id="UP000000557">
    <property type="component" value="Chromosome"/>
</dbReference>
<dbReference type="eggNOG" id="ENOG503116D">
    <property type="taxonomic scope" value="Bacteria"/>
</dbReference>
<name>Q7NGZ9_GLOVI</name>
<protein>
    <submittedName>
        <fullName evidence="1">Gll2738 protein</fullName>
    </submittedName>
</protein>
<reference evidence="1 2" key="2">
    <citation type="journal article" date="2003" name="DNA Res.">
        <title>Complete genome structure of Gloeobacter violaceus PCC 7421, a cyanobacterium that lacks thylakoids (supplement).</title>
        <authorList>
            <person name="Nakamura Y."/>
            <person name="Kaneko T."/>
            <person name="Sato S."/>
            <person name="Mimuro M."/>
            <person name="Miyashita H."/>
            <person name="Tsuchiya T."/>
            <person name="Sasamoto S."/>
            <person name="Watanabe A."/>
            <person name="Kawashima K."/>
            <person name="Kishida Y."/>
            <person name="Kiyokawa C."/>
            <person name="Kohara M."/>
            <person name="Matsumoto M."/>
            <person name="Matsuno A."/>
            <person name="Nakazaki N."/>
            <person name="Shimpo S."/>
            <person name="Takeuchi C."/>
            <person name="Yamada M."/>
            <person name="Tabata S."/>
        </authorList>
    </citation>
    <scope>NUCLEOTIDE SEQUENCE [LARGE SCALE GENOMIC DNA]</scope>
    <source>
        <strain evidence="2">ATCC 29082 / PCC 7421</strain>
    </source>
</reference>
<keyword evidence="2" id="KW-1185">Reference proteome</keyword>
<dbReference type="OrthoDB" id="484469at2"/>
<dbReference type="PATRIC" id="fig|251221.4.peg.2766"/>
<dbReference type="EnsemblBacteria" id="BAC90679">
    <property type="protein sequence ID" value="BAC90679"/>
    <property type="gene ID" value="BAC90679"/>
</dbReference>
<gene>
    <name evidence="1" type="ordered locus">gll2738</name>
</gene>
<dbReference type="STRING" id="251221.gene:10760240"/>
<accession>Q7NGZ9</accession>
<dbReference type="EMBL" id="BA000045">
    <property type="protein sequence ID" value="BAC90679.1"/>
    <property type="molecule type" value="Genomic_DNA"/>
</dbReference>